<feature type="region of interest" description="Disordered" evidence="1">
    <location>
        <begin position="27"/>
        <end position="46"/>
    </location>
</feature>
<dbReference type="GO" id="GO:0005634">
    <property type="term" value="C:nucleus"/>
    <property type="evidence" value="ECO:0007669"/>
    <property type="project" value="TreeGrafter"/>
</dbReference>
<evidence type="ECO:0000256" key="1">
    <source>
        <dbReference type="SAM" id="MobiDB-lite"/>
    </source>
</evidence>
<evidence type="ECO:0000313" key="2">
    <source>
        <dbReference type="EMBL" id="CAH9059959.1"/>
    </source>
</evidence>
<dbReference type="AlphaFoldDB" id="A0AAV0C3Q1"/>
<sequence>MEQQAQLHDALNEALKHEVERLKIATADPITASSSSSSSPDTYGFGMHNHYPYNQSAAYFSQSSAAPYYPAAVIQSLRDTMMGQQQQQDPLAGNFQSLDISNRRGSLLLNCADDASSSQSNITSS</sequence>
<accession>A0AAV0C3Q1</accession>
<dbReference type="PANTHER" id="PTHR13690:SF103">
    <property type="entry name" value="BZIP TRANSCRIPTION FACTOR 18"/>
    <property type="match status" value="1"/>
</dbReference>
<evidence type="ECO:0000313" key="3">
    <source>
        <dbReference type="Proteomes" id="UP001152523"/>
    </source>
</evidence>
<gene>
    <name evidence="2" type="ORF">CEPIT_LOCUS1479</name>
</gene>
<reference evidence="2" key="1">
    <citation type="submission" date="2022-07" db="EMBL/GenBank/DDBJ databases">
        <authorList>
            <person name="Macas J."/>
            <person name="Novak P."/>
            <person name="Neumann P."/>
        </authorList>
    </citation>
    <scope>NUCLEOTIDE SEQUENCE</scope>
</reference>
<protein>
    <submittedName>
        <fullName evidence="2">Uncharacterized protein</fullName>
    </submittedName>
</protein>
<dbReference type="PANTHER" id="PTHR13690">
    <property type="entry name" value="TRANSCRIPTION FACTOR POSF21-RELATED"/>
    <property type="match status" value="1"/>
</dbReference>
<comment type="caution">
    <text evidence="2">The sequence shown here is derived from an EMBL/GenBank/DDBJ whole genome shotgun (WGS) entry which is preliminary data.</text>
</comment>
<dbReference type="EMBL" id="CAMAPF010000008">
    <property type="protein sequence ID" value="CAH9059959.1"/>
    <property type="molecule type" value="Genomic_DNA"/>
</dbReference>
<dbReference type="Proteomes" id="UP001152523">
    <property type="component" value="Unassembled WGS sequence"/>
</dbReference>
<proteinExistence type="predicted"/>
<dbReference type="GO" id="GO:0003700">
    <property type="term" value="F:DNA-binding transcription factor activity"/>
    <property type="evidence" value="ECO:0007669"/>
    <property type="project" value="TreeGrafter"/>
</dbReference>
<organism evidence="2 3">
    <name type="scientific">Cuscuta epithymum</name>
    <dbReference type="NCBI Taxonomy" id="186058"/>
    <lineage>
        <taxon>Eukaryota</taxon>
        <taxon>Viridiplantae</taxon>
        <taxon>Streptophyta</taxon>
        <taxon>Embryophyta</taxon>
        <taxon>Tracheophyta</taxon>
        <taxon>Spermatophyta</taxon>
        <taxon>Magnoliopsida</taxon>
        <taxon>eudicotyledons</taxon>
        <taxon>Gunneridae</taxon>
        <taxon>Pentapetalae</taxon>
        <taxon>asterids</taxon>
        <taxon>lamiids</taxon>
        <taxon>Solanales</taxon>
        <taxon>Convolvulaceae</taxon>
        <taxon>Cuscuteae</taxon>
        <taxon>Cuscuta</taxon>
        <taxon>Cuscuta subgen. Cuscuta</taxon>
    </lineage>
</organism>
<name>A0AAV0C3Q1_9ASTE</name>
<keyword evidence="3" id="KW-1185">Reference proteome</keyword>